<evidence type="ECO:0008006" key="6">
    <source>
        <dbReference type="Google" id="ProtNLM"/>
    </source>
</evidence>
<evidence type="ECO:0000313" key="4">
    <source>
        <dbReference type="EMBL" id="KAK9879995.1"/>
    </source>
</evidence>
<feature type="transmembrane region" description="Helical" evidence="2">
    <location>
        <begin position="166"/>
        <end position="191"/>
    </location>
</feature>
<sequence>MSTVKRVFVSLFLSIFSAKCTIVNSPSMQSSFRQCLVTSSIGSGDVGQCLGTELINKLQNWDSEPEFDFVDGVTLSRDPKEYREAFNFVDSDTPSFRTIVDSFDHVISRRQMRWDMGYIYPGLSMHIAPSPGTAGVLQFGLDPHLESVNRHSLKEASTGRLIARQFLVPLLLGFKFNVATIIPIIFGILALIAKKAVLLSKISLIISSAFGLGTLLLGNNKYPQEHYGSPAVFPGGVPSHFGGNYNHHYFQRYPQNDYVDNAYRKEHANEESTFRASAPIPIPIDRENDAADVENNSKDQLRLSENLQEVFSSETRKSNGRNFAWTEKESKL</sequence>
<comment type="caution">
    <text evidence="4">The sequence shown here is derived from an EMBL/GenBank/DDBJ whole genome shotgun (WGS) entry which is preliminary data.</text>
</comment>
<keyword evidence="5" id="KW-1185">Reference proteome</keyword>
<feature type="chain" id="PRO_5043385329" description="Osiris 10" evidence="3">
    <location>
        <begin position="21"/>
        <end position="332"/>
    </location>
</feature>
<keyword evidence="2" id="KW-0812">Transmembrane</keyword>
<dbReference type="GO" id="GO:0016020">
    <property type="term" value="C:membrane"/>
    <property type="evidence" value="ECO:0007669"/>
    <property type="project" value="TreeGrafter"/>
</dbReference>
<accession>A0AAW1UIT6</accession>
<dbReference type="Pfam" id="PF07898">
    <property type="entry name" value="DUF1676"/>
    <property type="match status" value="1"/>
</dbReference>
<dbReference type="EMBL" id="JARQZJ010000063">
    <property type="protein sequence ID" value="KAK9879995.1"/>
    <property type="molecule type" value="Genomic_DNA"/>
</dbReference>
<dbReference type="PANTHER" id="PTHR21879">
    <property type="entry name" value="FI03362P-RELATED-RELATED"/>
    <property type="match status" value="1"/>
</dbReference>
<dbReference type="PANTHER" id="PTHR21879:SF27">
    <property type="entry name" value="OSIRIS 10A"/>
    <property type="match status" value="1"/>
</dbReference>
<dbReference type="Proteomes" id="UP001431783">
    <property type="component" value="Unassembled WGS sequence"/>
</dbReference>
<gene>
    <name evidence="4" type="ORF">WA026_008508</name>
</gene>
<protein>
    <recommendedName>
        <fullName evidence="6">Osiris 10</fullName>
    </recommendedName>
</protein>
<proteinExistence type="predicted"/>
<organism evidence="4 5">
    <name type="scientific">Henosepilachna vigintioctopunctata</name>
    <dbReference type="NCBI Taxonomy" id="420089"/>
    <lineage>
        <taxon>Eukaryota</taxon>
        <taxon>Metazoa</taxon>
        <taxon>Ecdysozoa</taxon>
        <taxon>Arthropoda</taxon>
        <taxon>Hexapoda</taxon>
        <taxon>Insecta</taxon>
        <taxon>Pterygota</taxon>
        <taxon>Neoptera</taxon>
        <taxon>Endopterygota</taxon>
        <taxon>Coleoptera</taxon>
        <taxon>Polyphaga</taxon>
        <taxon>Cucujiformia</taxon>
        <taxon>Coccinelloidea</taxon>
        <taxon>Coccinellidae</taxon>
        <taxon>Epilachninae</taxon>
        <taxon>Epilachnini</taxon>
        <taxon>Henosepilachna</taxon>
    </lineage>
</organism>
<feature type="region of interest" description="Disordered" evidence="1">
    <location>
        <begin position="311"/>
        <end position="332"/>
    </location>
</feature>
<evidence type="ECO:0000256" key="2">
    <source>
        <dbReference type="SAM" id="Phobius"/>
    </source>
</evidence>
<evidence type="ECO:0000313" key="5">
    <source>
        <dbReference type="Proteomes" id="UP001431783"/>
    </source>
</evidence>
<feature type="transmembrane region" description="Helical" evidence="2">
    <location>
        <begin position="198"/>
        <end position="217"/>
    </location>
</feature>
<evidence type="ECO:0000256" key="3">
    <source>
        <dbReference type="SAM" id="SignalP"/>
    </source>
</evidence>
<keyword evidence="2" id="KW-0472">Membrane</keyword>
<feature type="signal peptide" evidence="3">
    <location>
        <begin position="1"/>
        <end position="20"/>
    </location>
</feature>
<dbReference type="InterPro" id="IPR012464">
    <property type="entry name" value="DUF1676"/>
</dbReference>
<dbReference type="AlphaFoldDB" id="A0AAW1UIT6"/>
<keyword evidence="3" id="KW-0732">Signal</keyword>
<evidence type="ECO:0000256" key="1">
    <source>
        <dbReference type="SAM" id="MobiDB-lite"/>
    </source>
</evidence>
<keyword evidence="2" id="KW-1133">Transmembrane helix</keyword>
<name>A0AAW1UIT6_9CUCU</name>
<reference evidence="4 5" key="1">
    <citation type="submission" date="2023-03" db="EMBL/GenBank/DDBJ databases">
        <title>Genome insight into feeding habits of ladybird beetles.</title>
        <authorList>
            <person name="Li H.-S."/>
            <person name="Huang Y.-H."/>
            <person name="Pang H."/>
        </authorList>
    </citation>
    <scope>NUCLEOTIDE SEQUENCE [LARGE SCALE GENOMIC DNA]</scope>
    <source>
        <strain evidence="4">SYSU_2023b</strain>
        <tissue evidence="4">Whole body</tissue>
    </source>
</reference>